<keyword evidence="2" id="KW-1185">Reference proteome</keyword>
<dbReference type="AlphaFoldDB" id="A0A392TX71"/>
<comment type="caution">
    <text evidence="1">The sequence shown here is derived from an EMBL/GenBank/DDBJ whole genome shotgun (WGS) entry which is preliminary data.</text>
</comment>
<proteinExistence type="predicted"/>
<organism evidence="1 2">
    <name type="scientific">Trifolium medium</name>
    <dbReference type="NCBI Taxonomy" id="97028"/>
    <lineage>
        <taxon>Eukaryota</taxon>
        <taxon>Viridiplantae</taxon>
        <taxon>Streptophyta</taxon>
        <taxon>Embryophyta</taxon>
        <taxon>Tracheophyta</taxon>
        <taxon>Spermatophyta</taxon>
        <taxon>Magnoliopsida</taxon>
        <taxon>eudicotyledons</taxon>
        <taxon>Gunneridae</taxon>
        <taxon>Pentapetalae</taxon>
        <taxon>rosids</taxon>
        <taxon>fabids</taxon>
        <taxon>Fabales</taxon>
        <taxon>Fabaceae</taxon>
        <taxon>Papilionoideae</taxon>
        <taxon>50 kb inversion clade</taxon>
        <taxon>NPAAA clade</taxon>
        <taxon>Hologalegina</taxon>
        <taxon>IRL clade</taxon>
        <taxon>Trifolieae</taxon>
        <taxon>Trifolium</taxon>
    </lineage>
</organism>
<reference evidence="1 2" key="1">
    <citation type="journal article" date="2018" name="Front. Plant Sci.">
        <title>Red Clover (Trifolium pratense) and Zigzag Clover (T. medium) - A Picture of Genomic Similarities and Differences.</title>
        <authorList>
            <person name="Dluhosova J."/>
            <person name="Istvanek J."/>
            <person name="Nedelnik J."/>
            <person name="Repkova J."/>
        </authorList>
    </citation>
    <scope>NUCLEOTIDE SEQUENCE [LARGE SCALE GENOMIC DNA]</scope>
    <source>
        <strain evidence="2">cv. 10/8</strain>
        <tissue evidence="1">Leaf</tissue>
    </source>
</reference>
<evidence type="ECO:0000313" key="2">
    <source>
        <dbReference type="Proteomes" id="UP000265520"/>
    </source>
</evidence>
<dbReference type="EMBL" id="LXQA010672985">
    <property type="protein sequence ID" value="MCI65294.1"/>
    <property type="molecule type" value="Genomic_DNA"/>
</dbReference>
<evidence type="ECO:0000313" key="1">
    <source>
        <dbReference type="EMBL" id="MCI65294.1"/>
    </source>
</evidence>
<dbReference type="Proteomes" id="UP000265520">
    <property type="component" value="Unassembled WGS sequence"/>
</dbReference>
<protein>
    <submittedName>
        <fullName evidence="1">Uncharacterized protein</fullName>
    </submittedName>
</protein>
<name>A0A392TX71_9FABA</name>
<accession>A0A392TX71</accession>
<sequence>DITEEFQVPGENQRASSLRLVVARSATTQEQAHSLWLADRLAQRPLKNMRAFCGGLSLNPPKNPIFHVINP</sequence>
<feature type="non-terminal residue" evidence="1">
    <location>
        <position position="1"/>
    </location>
</feature>